<protein>
    <recommendedName>
        <fullName evidence="4 9">Guanine deaminase</fullName>
        <shortName evidence="9">Guanase</shortName>
        <ecNumber evidence="3 9">3.5.4.3</ecNumber>
    </recommendedName>
    <alternativeName>
        <fullName evidence="9">Guanine aminohydrolase</fullName>
    </alternativeName>
</protein>
<dbReference type="GO" id="GO:0008892">
    <property type="term" value="F:guanine deaminase activity"/>
    <property type="evidence" value="ECO:0007669"/>
    <property type="project" value="UniProtKB-UniRule"/>
</dbReference>
<comment type="catalytic activity">
    <reaction evidence="8 9">
        <text>guanine + H2O + H(+) = xanthine + NH4(+)</text>
        <dbReference type="Rhea" id="RHEA:14665"/>
        <dbReference type="ChEBI" id="CHEBI:15377"/>
        <dbReference type="ChEBI" id="CHEBI:15378"/>
        <dbReference type="ChEBI" id="CHEBI:16235"/>
        <dbReference type="ChEBI" id="CHEBI:17712"/>
        <dbReference type="ChEBI" id="CHEBI:28938"/>
        <dbReference type="EC" id="3.5.4.3"/>
    </reaction>
</comment>
<dbReference type="GO" id="GO:0006147">
    <property type="term" value="P:guanine catabolic process"/>
    <property type="evidence" value="ECO:0007669"/>
    <property type="project" value="UniProtKB-UniRule"/>
</dbReference>
<gene>
    <name evidence="11" type="ORF">R5R35_001762</name>
</gene>
<sequence>MEQWNLETSEPFAVMGTVVHSHHSKSINILQNHVIIVHDGKIQHIGMAPSLQELKEVHNISERQIIQLSPSQFIMPGLIDTHIHAPQYPNAGLGYDKTLLEWLETYTFPLEKQYGDLVHAQNVYKHVVRHSLNSGTTTACYFATIHLESSLLLVDLMTELGQRGFVGKVNMNTCQNKGYNEKTEQSVTDTEIFIKNVLQRKNQLVQPIITPRFALSCDSILMKKLGELAKKYNVHIQTHISENLGEIEAVKEIFPDSKHYADVYDKAELLTKKTVLAHGVWLKDEEIKLLVSRGSSVSHCPCSNTNLQSGLCNVRRLLEAGVKVGLGTDVSGGHTPSILDVMHSALDTSIHVFFQHKNIIPLTYHEVFYLATLGGAEALALENEVGNLMPGKQFDALIVDMSSHYLLNSEPETLVQKFVYCGDDRNIISVFVGGKIVKKTKI</sequence>
<dbReference type="SUPFAM" id="SSF51556">
    <property type="entry name" value="Metallo-dependent hydrolases"/>
    <property type="match status" value="1"/>
</dbReference>
<comment type="cofactor">
    <cofactor evidence="9">
        <name>Zn(2+)</name>
        <dbReference type="ChEBI" id="CHEBI:29105"/>
    </cofactor>
    <text evidence="9">Binds 1 zinc ion per subunit.</text>
</comment>
<evidence type="ECO:0000256" key="1">
    <source>
        <dbReference type="ARBA" id="ARBA00004984"/>
    </source>
</evidence>
<dbReference type="PANTHER" id="PTHR11271:SF6">
    <property type="entry name" value="GUANINE DEAMINASE"/>
    <property type="match status" value="1"/>
</dbReference>
<comment type="function">
    <text evidence="9">Catalyzes the hydrolytic deamination of guanine, producing xanthine and ammonia.</text>
</comment>
<evidence type="ECO:0000256" key="9">
    <source>
        <dbReference type="RuleBase" id="RU366009"/>
    </source>
</evidence>
<evidence type="ECO:0000313" key="11">
    <source>
        <dbReference type="EMBL" id="KAK7872202.1"/>
    </source>
</evidence>
<dbReference type="SUPFAM" id="SSF51338">
    <property type="entry name" value="Composite domain of metallo-dependent hydrolases"/>
    <property type="match status" value="2"/>
</dbReference>
<evidence type="ECO:0000313" key="12">
    <source>
        <dbReference type="Proteomes" id="UP001378592"/>
    </source>
</evidence>
<dbReference type="InterPro" id="IPR006680">
    <property type="entry name" value="Amidohydro-rel"/>
</dbReference>
<keyword evidence="12" id="KW-1185">Reference proteome</keyword>
<comment type="similarity">
    <text evidence="2 9">Belongs to the metallo-dependent hydrolases superfamily. ATZ/TRZ family.</text>
</comment>
<evidence type="ECO:0000256" key="7">
    <source>
        <dbReference type="ARBA" id="ARBA00022833"/>
    </source>
</evidence>
<dbReference type="AlphaFoldDB" id="A0AAN9ZF09"/>
<evidence type="ECO:0000256" key="8">
    <source>
        <dbReference type="ARBA" id="ARBA00051148"/>
    </source>
</evidence>
<dbReference type="FunFam" id="3.20.20.140:FF:000022">
    <property type="entry name" value="Guanine deaminase"/>
    <property type="match status" value="1"/>
</dbReference>
<comment type="pathway">
    <text evidence="1 9">Purine metabolism; guanine degradation; xanthine from guanine: step 1/1.</text>
</comment>
<dbReference type="InterPro" id="IPR014311">
    <property type="entry name" value="Guanine_deaminase"/>
</dbReference>
<dbReference type="EMBL" id="JAZDUA010000028">
    <property type="protein sequence ID" value="KAK7872202.1"/>
    <property type="molecule type" value="Genomic_DNA"/>
</dbReference>
<evidence type="ECO:0000256" key="6">
    <source>
        <dbReference type="ARBA" id="ARBA00022801"/>
    </source>
</evidence>
<dbReference type="Gene3D" id="2.30.40.10">
    <property type="entry name" value="Urease, subunit C, domain 1"/>
    <property type="match status" value="1"/>
</dbReference>
<reference evidence="11 12" key="1">
    <citation type="submission" date="2024-03" db="EMBL/GenBank/DDBJ databases">
        <title>The genome assembly and annotation of the cricket Gryllus longicercus Weissman &amp; Gray.</title>
        <authorList>
            <person name="Szrajer S."/>
            <person name="Gray D."/>
            <person name="Ylla G."/>
        </authorList>
    </citation>
    <scope>NUCLEOTIDE SEQUENCE [LARGE SCALE GENOMIC DNA]</scope>
    <source>
        <strain evidence="11">DAG 2021-001</strain>
        <tissue evidence="11">Whole body minus gut</tissue>
    </source>
</reference>
<dbReference type="InterPro" id="IPR051607">
    <property type="entry name" value="Metallo-dep_hydrolases"/>
</dbReference>
<accession>A0AAN9ZF09</accession>
<keyword evidence="5 9" id="KW-0479">Metal-binding</keyword>
<evidence type="ECO:0000256" key="5">
    <source>
        <dbReference type="ARBA" id="ARBA00022723"/>
    </source>
</evidence>
<dbReference type="EC" id="3.5.4.3" evidence="3 9"/>
<organism evidence="11 12">
    <name type="scientific">Gryllus longicercus</name>
    <dbReference type="NCBI Taxonomy" id="2509291"/>
    <lineage>
        <taxon>Eukaryota</taxon>
        <taxon>Metazoa</taxon>
        <taxon>Ecdysozoa</taxon>
        <taxon>Arthropoda</taxon>
        <taxon>Hexapoda</taxon>
        <taxon>Insecta</taxon>
        <taxon>Pterygota</taxon>
        <taxon>Neoptera</taxon>
        <taxon>Polyneoptera</taxon>
        <taxon>Orthoptera</taxon>
        <taxon>Ensifera</taxon>
        <taxon>Gryllidea</taxon>
        <taxon>Grylloidea</taxon>
        <taxon>Gryllidae</taxon>
        <taxon>Gryllinae</taxon>
        <taxon>Gryllus</taxon>
    </lineage>
</organism>
<keyword evidence="6 9" id="KW-0378">Hydrolase</keyword>
<evidence type="ECO:0000256" key="3">
    <source>
        <dbReference type="ARBA" id="ARBA00012781"/>
    </source>
</evidence>
<dbReference type="InterPro" id="IPR032466">
    <property type="entry name" value="Metal_Hydrolase"/>
</dbReference>
<evidence type="ECO:0000259" key="10">
    <source>
        <dbReference type="Pfam" id="PF01979"/>
    </source>
</evidence>
<dbReference type="Proteomes" id="UP001378592">
    <property type="component" value="Unassembled WGS sequence"/>
</dbReference>
<dbReference type="PANTHER" id="PTHR11271">
    <property type="entry name" value="GUANINE DEAMINASE"/>
    <property type="match status" value="1"/>
</dbReference>
<name>A0AAN9ZF09_9ORTH</name>
<dbReference type="GO" id="GO:0008270">
    <property type="term" value="F:zinc ion binding"/>
    <property type="evidence" value="ECO:0007669"/>
    <property type="project" value="UniProtKB-UniRule"/>
</dbReference>
<feature type="domain" description="Amidohydrolase-related" evidence="10">
    <location>
        <begin position="73"/>
        <end position="437"/>
    </location>
</feature>
<dbReference type="NCBIfam" id="TIGR02967">
    <property type="entry name" value="guan_deamin"/>
    <property type="match status" value="1"/>
</dbReference>
<comment type="caution">
    <text evidence="11">The sequence shown here is derived from an EMBL/GenBank/DDBJ whole genome shotgun (WGS) entry which is preliminary data.</text>
</comment>
<dbReference type="InterPro" id="IPR011059">
    <property type="entry name" value="Metal-dep_hydrolase_composite"/>
</dbReference>
<dbReference type="Gene3D" id="3.20.20.140">
    <property type="entry name" value="Metal-dependent hydrolases"/>
    <property type="match status" value="1"/>
</dbReference>
<proteinExistence type="inferred from homology"/>
<evidence type="ECO:0000256" key="2">
    <source>
        <dbReference type="ARBA" id="ARBA00006745"/>
    </source>
</evidence>
<dbReference type="GO" id="GO:0005829">
    <property type="term" value="C:cytosol"/>
    <property type="evidence" value="ECO:0007669"/>
    <property type="project" value="TreeGrafter"/>
</dbReference>
<evidence type="ECO:0000256" key="4">
    <source>
        <dbReference type="ARBA" id="ARBA00014514"/>
    </source>
</evidence>
<keyword evidence="7 9" id="KW-0862">Zinc</keyword>
<dbReference type="Pfam" id="PF01979">
    <property type="entry name" value="Amidohydro_1"/>
    <property type="match status" value="1"/>
</dbReference>